<dbReference type="PROSITE" id="PS00455">
    <property type="entry name" value="AMP_BINDING"/>
    <property type="match status" value="1"/>
</dbReference>
<feature type="domain" description="Acetyl-coenzyme A synthetase N-terminal" evidence="8">
    <location>
        <begin position="64"/>
        <end position="118"/>
    </location>
</feature>
<evidence type="ECO:0000256" key="2">
    <source>
        <dbReference type="ARBA" id="ARBA00013275"/>
    </source>
</evidence>
<organism evidence="9 10">
    <name type="scientific">Liparis tanakae</name>
    <name type="common">Tanaka's snailfish</name>
    <dbReference type="NCBI Taxonomy" id="230148"/>
    <lineage>
        <taxon>Eukaryota</taxon>
        <taxon>Metazoa</taxon>
        <taxon>Chordata</taxon>
        <taxon>Craniata</taxon>
        <taxon>Vertebrata</taxon>
        <taxon>Euteleostomi</taxon>
        <taxon>Actinopterygii</taxon>
        <taxon>Neopterygii</taxon>
        <taxon>Teleostei</taxon>
        <taxon>Neoteleostei</taxon>
        <taxon>Acanthomorphata</taxon>
        <taxon>Eupercaria</taxon>
        <taxon>Perciformes</taxon>
        <taxon>Cottioidei</taxon>
        <taxon>Cottales</taxon>
        <taxon>Liparidae</taxon>
        <taxon>Liparis</taxon>
    </lineage>
</organism>
<reference evidence="9 10" key="1">
    <citation type="submission" date="2019-03" db="EMBL/GenBank/DDBJ databases">
        <title>First draft genome of Liparis tanakae, snailfish: a comprehensive survey of snailfish specific genes.</title>
        <authorList>
            <person name="Kim W."/>
            <person name="Song I."/>
            <person name="Jeong J.-H."/>
            <person name="Kim D."/>
            <person name="Kim S."/>
            <person name="Ryu S."/>
            <person name="Song J.Y."/>
            <person name="Lee S.K."/>
        </authorList>
    </citation>
    <scope>NUCLEOTIDE SEQUENCE [LARGE SCALE GENOMIC DNA]</scope>
    <source>
        <tissue evidence="9">Muscle</tissue>
    </source>
</reference>
<dbReference type="InterPro" id="IPR000873">
    <property type="entry name" value="AMP-dep_synth/lig_dom"/>
</dbReference>
<dbReference type="GO" id="GO:0003987">
    <property type="term" value="F:acetate-CoA ligase activity"/>
    <property type="evidence" value="ECO:0007669"/>
    <property type="project" value="UniProtKB-EC"/>
</dbReference>
<keyword evidence="10" id="KW-1185">Reference proteome</keyword>
<dbReference type="SUPFAM" id="SSF56801">
    <property type="entry name" value="Acetyl-CoA synthetase-like"/>
    <property type="match status" value="1"/>
</dbReference>
<dbReference type="GO" id="GO:0005759">
    <property type="term" value="C:mitochondrial matrix"/>
    <property type="evidence" value="ECO:0007669"/>
    <property type="project" value="TreeGrafter"/>
</dbReference>
<name>A0A4Z2H7T8_9TELE</name>
<evidence type="ECO:0000256" key="4">
    <source>
        <dbReference type="ARBA" id="ARBA00040004"/>
    </source>
</evidence>
<evidence type="ECO:0000256" key="1">
    <source>
        <dbReference type="ARBA" id="ARBA00006432"/>
    </source>
</evidence>
<gene>
    <name evidence="9" type="primary">Acss3_0</name>
    <name evidence="9" type="ORF">EYF80_028508</name>
</gene>
<sequence>MHFQIKHLLRPNLRVSIPRKSTLGRTVTAAQQCGARAAGSRASADIKKYFTPQCCRSYASDSAYSRAFASARDDPETYWGEMGKDITWFEPWSKTLHVEDPVYPNWFVGGKLNMCYNAVDRHVESGRGEQPAIIYDSPVTDTKQIITFRELQDQVSRLAGVLVKNGVQKGDLVVIYMPMVPQAMFTMLACARIGAPHSLIFGGFASKELSVRLDHAKEKVSMSPELSLDWEEEMATARPHDCVSVPSNHPLYVLYTSGTTGTPKGVVRDTAGYAVMLKWTMSNIYGLSPGDVWWAASDLGWVVGHSYICYGPLLHGNSTILYEGKPVGTPDPGAFFRVLSEHGAASMFTAPTAIRAIRQQDPQAAFGKKHPLTRLRSLFLAGERCDVETLEWTKRSFGVPVLDHWWQTGRKGSTF</sequence>
<dbReference type="OrthoDB" id="10253869at2759"/>
<evidence type="ECO:0000259" key="8">
    <source>
        <dbReference type="Pfam" id="PF16177"/>
    </source>
</evidence>
<feature type="domain" description="AMP-dependent synthetase/ligase" evidence="7">
    <location>
        <begin position="126"/>
        <end position="408"/>
    </location>
</feature>
<evidence type="ECO:0000313" key="9">
    <source>
        <dbReference type="EMBL" id="TNN61305.1"/>
    </source>
</evidence>
<evidence type="ECO:0000256" key="6">
    <source>
        <dbReference type="ARBA" id="ARBA00047935"/>
    </source>
</evidence>
<dbReference type="AlphaFoldDB" id="A0A4Z2H7T8"/>
<protein>
    <recommendedName>
        <fullName evidence="4">Acyl-CoA synthetase short-chain family member 3, mitochondrial</fullName>
        <ecNumber evidence="2">6.2.1.1</ecNumber>
    </recommendedName>
    <alternativeName>
        <fullName evidence="5">Acetate--CoA ligase 3</fullName>
    </alternativeName>
</protein>
<comment type="caution">
    <text evidence="9">The sequence shown here is derived from an EMBL/GenBank/DDBJ whole genome shotgun (WGS) entry which is preliminary data.</text>
</comment>
<dbReference type="EMBL" id="SRLO01000318">
    <property type="protein sequence ID" value="TNN61305.1"/>
    <property type="molecule type" value="Genomic_DNA"/>
</dbReference>
<keyword evidence="3" id="KW-0443">Lipid metabolism</keyword>
<evidence type="ECO:0000256" key="3">
    <source>
        <dbReference type="ARBA" id="ARBA00023098"/>
    </source>
</evidence>
<dbReference type="InterPro" id="IPR020845">
    <property type="entry name" value="AMP-binding_CS"/>
</dbReference>
<dbReference type="PANTHER" id="PTHR43347:SF3">
    <property type="entry name" value="ACYL-COA SYNTHETASE SHORT-CHAIN FAMILY MEMBER 3, MITOCHONDRIAL"/>
    <property type="match status" value="1"/>
</dbReference>
<proteinExistence type="inferred from homology"/>
<dbReference type="Pfam" id="PF16177">
    <property type="entry name" value="ACAS_N"/>
    <property type="match status" value="1"/>
</dbReference>
<dbReference type="InterPro" id="IPR032387">
    <property type="entry name" value="ACAS_N"/>
</dbReference>
<dbReference type="InterPro" id="IPR042099">
    <property type="entry name" value="ANL_N_sf"/>
</dbReference>
<accession>A0A4Z2H7T8</accession>
<evidence type="ECO:0000313" key="10">
    <source>
        <dbReference type="Proteomes" id="UP000314294"/>
    </source>
</evidence>
<dbReference type="GO" id="GO:0050218">
    <property type="term" value="F:propionate-CoA ligase activity"/>
    <property type="evidence" value="ECO:0007669"/>
    <property type="project" value="TreeGrafter"/>
</dbReference>
<dbReference type="GO" id="GO:0006629">
    <property type="term" value="P:lipid metabolic process"/>
    <property type="evidence" value="ECO:0007669"/>
    <property type="project" value="UniProtKB-KW"/>
</dbReference>
<dbReference type="Proteomes" id="UP000314294">
    <property type="component" value="Unassembled WGS sequence"/>
</dbReference>
<comment type="catalytic activity">
    <reaction evidence="6">
        <text>butanoate + ATP + CoA = butanoyl-CoA + AMP + diphosphate</text>
        <dbReference type="Rhea" id="RHEA:46172"/>
        <dbReference type="ChEBI" id="CHEBI:17968"/>
        <dbReference type="ChEBI" id="CHEBI:30616"/>
        <dbReference type="ChEBI" id="CHEBI:33019"/>
        <dbReference type="ChEBI" id="CHEBI:57287"/>
        <dbReference type="ChEBI" id="CHEBI:57371"/>
        <dbReference type="ChEBI" id="CHEBI:456215"/>
    </reaction>
    <physiologicalReaction direction="left-to-right" evidence="6">
        <dbReference type="Rhea" id="RHEA:46173"/>
    </physiologicalReaction>
</comment>
<dbReference type="EC" id="6.2.1.1" evidence="2"/>
<evidence type="ECO:0000256" key="5">
    <source>
        <dbReference type="ARBA" id="ARBA00042755"/>
    </source>
</evidence>
<comment type="similarity">
    <text evidence="1">Belongs to the ATP-dependent AMP-binding enzyme family.</text>
</comment>
<dbReference type="PANTHER" id="PTHR43347">
    <property type="entry name" value="ACYL-COA SYNTHETASE"/>
    <property type="match status" value="1"/>
</dbReference>
<dbReference type="Pfam" id="PF00501">
    <property type="entry name" value="AMP-binding"/>
    <property type="match status" value="1"/>
</dbReference>
<evidence type="ECO:0000259" key="7">
    <source>
        <dbReference type="Pfam" id="PF00501"/>
    </source>
</evidence>
<dbReference type="Gene3D" id="3.40.50.12780">
    <property type="entry name" value="N-terminal domain of ligase-like"/>
    <property type="match status" value="1"/>
</dbReference>